<accession>A0AAD8A0W8</accession>
<dbReference type="InterPro" id="IPR032675">
    <property type="entry name" value="LRR_dom_sf"/>
</dbReference>
<dbReference type="AlphaFoldDB" id="A0AAD8A0W8"/>
<reference evidence="1" key="1">
    <citation type="journal article" date="2023" name="IScience">
        <title>Live-bearing cockroach genome reveals convergent evolutionary mechanisms linked to viviparity in insects and beyond.</title>
        <authorList>
            <person name="Fouks B."/>
            <person name="Harrison M.C."/>
            <person name="Mikhailova A.A."/>
            <person name="Marchal E."/>
            <person name="English S."/>
            <person name="Carruthers M."/>
            <person name="Jennings E.C."/>
            <person name="Chiamaka E.L."/>
            <person name="Frigard R.A."/>
            <person name="Pippel M."/>
            <person name="Attardo G.M."/>
            <person name="Benoit J.B."/>
            <person name="Bornberg-Bauer E."/>
            <person name="Tobe S.S."/>
        </authorList>
    </citation>
    <scope>NUCLEOTIDE SEQUENCE</scope>
    <source>
        <strain evidence="1">Stay&amp;Tobe</strain>
    </source>
</reference>
<name>A0AAD8A0W8_DIPPU</name>
<organism evidence="1 2">
    <name type="scientific">Diploptera punctata</name>
    <name type="common">Pacific beetle cockroach</name>
    <dbReference type="NCBI Taxonomy" id="6984"/>
    <lineage>
        <taxon>Eukaryota</taxon>
        <taxon>Metazoa</taxon>
        <taxon>Ecdysozoa</taxon>
        <taxon>Arthropoda</taxon>
        <taxon>Hexapoda</taxon>
        <taxon>Insecta</taxon>
        <taxon>Pterygota</taxon>
        <taxon>Neoptera</taxon>
        <taxon>Polyneoptera</taxon>
        <taxon>Dictyoptera</taxon>
        <taxon>Blattodea</taxon>
        <taxon>Blaberoidea</taxon>
        <taxon>Blaberidae</taxon>
        <taxon>Diplopterinae</taxon>
        <taxon>Diploptera</taxon>
    </lineage>
</organism>
<comment type="caution">
    <text evidence="1">The sequence shown here is derived from an EMBL/GenBank/DDBJ whole genome shotgun (WGS) entry which is preliminary data.</text>
</comment>
<gene>
    <name evidence="1" type="ORF">L9F63_016404</name>
</gene>
<protein>
    <submittedName>
        <fullName evidence="1">Uncharacterized protein</fullName>
    </submittedName>
</protein>
<dbReference type="Proteomes" id="UP001233999">
    <property type="component" value="Unassembled WGS sequence"/>
</dbReference>
<evidence type="ECO:0000313" key="2">
    <source>
        <dbReference type="Proteomes" id="UP001233999"/>
    </source>
</evidence>
<keyword evidence="2" id="KW-1185">Reference proteome</keyword>
<reference evidence="1" key="2">
    <citation type="submission" date="2023-05" db="EMBL/GenBank/DDBJ databases">
        <authorList>
            <person name="Fouks B."/>
        </authorList>
    </citation>
    <scope>NUCLEOTIDE SEQUENCE</scope>
    <source>
        <strain evidence="1">Stay&amp;Tobe</strain>
        <tissue evidence="1">Testes</tissue>
    </source>
</reference>
<dbReference type="Gene3D" id="3.80.10.10">
    <property type="entry name" value="Ribonuclease Inhibitor"/>
    <property type="match status" value="1"/>
</dbReference>
<evidence type="ECO:0000313" key="1">
    <source>
        <dbReference type="EMBL" id="KAJ9590555.1"/>
    </source>
</evidence>
<sequence length="177" mass="20514">NYNVRHLFPNIAHIKELEFGQIDQLDICLIIENCVFLKKLTVQNSVFTENEMVINPASEHFSSLRNLTLISNTNYHWYASNVKYYNNLSSLTSDIEDVLVDQYFDDVLSNNGFKNLETFIFTKSKNLDIRTALRLIKSCPKLRVLGKLGSWSGMDAADVKYIRNVVKIIKYNLELRI</sequence>
<feature type="non-terminal residue" evidence="1">
    <location>
        <position position="1"/>
    </location>
</feature>
<dbReference type="EMBL" id="JASPKZ010004207">
    <property type="protein sequence ID" value="KAJ9590555.1"/>
    <property type="molecule type" value="Genomic_DNA"/>
</dbReference>
<proteinExistence type="predicted"/>